<dbReference type="EMBL" id="FOBI01000002">
    <property type="protein sequence ID" value="SEK73287.1"/>
    <property type="molecule type" value="Genomic_DNA"/>
</dbReference>
<name>A0A1H7JH78_9GAMM</name>
<dbReference type="InterPro" id="IPR020579">
    <property type="entry name" value="Exonuc_VII_lsu_C"/>
</dbReference>
<dbReference type="Pfam" id="PF02601">
    <property type="entry name" value="Exonuc_VII_L"/>
    <property type="match status" value="1"/>
</dbReference>
<evidence type="ECO:0000256" key="4">
    <source>
        <dbReference type="ARBA" id="ARBA00022839"/>
    </source>
</evidence>
<dbReference type="GO" id="GO:0006308">
    <property type="term" value="P:DNA catabolic process"/>
    <property type="evidence" value="ECO:0007669"/>
    <property type="project" value="UniProtKB-UniRule"/>
</dbReference>
<evidence type="ECO:0000256" key="6">
    <source>
        <dbReference type="RuleBase" id="RU004355"/>
    </source>
</evidence>
<protein>
    <recommendedName>
        <fullName evidence="5">Exodeoxyribonuclease 7 large subunit</fullName>
        <ecNumber evidence="5">3.1.11.6</ecNumber>
    </recommendedName>
    <alternativeName>
        <fullName evidence="5">Exodeoxyribonuclease VII large subunit</fullName>
        <shortName evidence="5">Exonuclease VII large subunit</shortName>
    </alternativeName>
</protein>
<accession>A0A1H7JH78</accession>
<evidence type="ECO:0000256" key="2">
    <source>
        <dbReference type="ARBA" id="ARBA00022722"/>
    </source>
</evidence>
<keyword evidence="3 5" id="KW-0378">Hydrolase</keyword>
<dbReference type="HAMAP" id="MF_00378">
    <property type="entry name" value="Exonuc_7_L"/>
    <property type="match status" value="1"/>
</dbReference>
<dbReference type="Pfam" id="PF13742">
    <property type="entry name" value="tRNA_anti_2"/>
    <property type="match status" value="1"/>
</dbReference>
<dbReference type="NCBIfam" id="TIGR00237">
    <property type="entry name" value="xseA"/>
    <property type="match status" value="1"/>
</dbReference>
<keyword evidence="10" id="KW-1185">Reference proteome</keyword>
<evidence type="ECO:0000256" key="5">
    <source>
        <dbReference type="HAMAP-Rule" id="MF_00378"/>
    </source>
</evidence>
<feature type="domain" description="Exonuclease VII large subunit C-terminal" evidence="7">
    <location>
        <begin position="123"/>
        <end position="437"/>
    </location>
</feature>
<gene>
    <name evidence="5" type="primary">xseA</name>
    <name evidence="9" type="ORF">SAMN05216262_102221</name>
</gene>
<comment type="catalytic activity">
    <reaction evidence="5 6">
        <text>Exonucleolytic cleavage in either 5'- to 3'- or 3'- to 5'-direction to yield nucleoside 5'-phosphates.</text>
        <dbReference type="EC" id="3.1.11.6"/>
    </reaction>
</comment>
<keyword evidence="2 5" id="KW-0540">Nuclease</keyword>
<dbReference type="EC" id="3.1.11.6" evidence="5"/>
<feature type="domain" description="OB-fold nucleic acid binding" evidence="8">
    <location>
        <begin position="7"/>
        <end position="100"/>
    </location>
</feature>
<comment type="function">
    <text evidence="5">Bidirectionally degrades single-stranded DNA into large acid-insoluble oligonucleotides, which are then degraded further into small acid-soluble oligonucleotides.</text>
</comment>
<evidence type="ECO:0000259" key="7">
    <source>
        <dbReference type="Pfam" id="PF02601"/>
    </source>
</evidence>
<sequence length="445" mass="49630">MTQQHILQVSELTKKVRFILESELSTVWLCGEISNFIAASSGHWYLSLKDEKSQVRCAMFKGNNRRVRIKPANGQQVLVRAKVSLYEPRGDFQLIIEHMEPAGEGLLRQQYEMLKEKLQREGLFALHHKQTIAKSIQTVGIVTSPTGAAVKDIITVLKRRNPLIKIIIYPTLVQGEQAKQDIAAAIAIANQRQEVDVLLIGRGGGSLEDLWAFNEEVVVRAIFQSRLPTISAVGHEIDTTLADFVADLRAATPSAAAEIVAADIDERIATMFELIKRGQRALAQQLIQARQALAALSHRLGQVHPEQQLQSKQQRADELNIRLQSVISNRLKQAQQQPQYLQQRLLQASPVNLLNQGNQQAIQLHQQLLKAQQNILVAKADRFAQQCQQLHMVSPLATIARGYSIARDEQGKVLKSIKEISHQDKVSIEVSDGIINTKVTAITPS</sequence>
<dbReference type="GO" id="GO:0008855">
    <property type="term" value="F:exodeoxyribonuclease VII activity"/>
    <property type="evidence" value="ECO:0007669"/>
    <property type="project" value="UniProtKB-UniRule"/>
</dbReference>
<dbReference type="InterPro" id="IPR003753">
    <property type="entry name" value="Exonuc_VII_L"/>
</dbReference>
<dbReference type="OrthoDB" id="9802795at2"/>
<evidence type="ECO:0000259" key="8">
    <source>
        <dbReference type="Pfam" id="PF13742"/>
    </source>
</evidence>
<dbReference type="GO" id="GO:0003676">
    <property type="term" value="F:nucleic acid binding"/>
    <property type="evidence" value="ECO:0007669"/>
    <property type="project" value="InterPro"/>
</dbReference>
<dbReference type="GO" id="GO:0009318">
    <property type="term" value="C:exodeoxyribonuclease VII complex"/>
    <property type="evidence" value="ECO:0007669"/>
    <property type="project" value="UniProtKB-UniRule"/>
</dbReference>
<proteinExistence type="inferred from homology"/>
<comment type="subunit">
    <text evidence="5">Heterooligomer composed of large and small subunits.</text>
</comment>
<dbReference type="PANTHER" id="PTHR30008">
    <property type="entry name" value="EXODEOXYRIBONUCLEASE 7 LARGE SUBUNIT"/>
    <property type="match status" value="1"/>
</dbReference>
<dbReference type="RefSeq" id="WP_085283547.1">
    <property type="nucleotide sequence ID" value="NZ_FOBI01000002.1"/>
</dbReference>
<evidence type="ECO:0000256" key="3">
    <source>
        <dbReference type="ARBA" id="ARBA00022801"/>
    </source>
</evidence>
<comment type="subcellular location">
    <subcellularLocation>
        <location evidence="5 6">Cytoplasm</location>
    </subcellularLocation>
</comment>
<dbReference type="CDD" id="cd04489">
    <property type="entry name" value="ExoVII_LU_OBF"/>
    <property type="match status" value="1"/>
</dbReference>
<reference evidence="10" key="1">
    <citation type="submission" date="2016-10" db="EMBL/GenBank/DDBJ databases">
        <authorList>
            <person name="Varghese N."/>
            <person name="Submissions S."/>
        </authorList>
    </citation>
    <scope>NUCLEOTIDE SEQUENCE [LARGE SCALE GENOMIC DNA]</scope>
    <source>
        <strain evidence="10">CGMCC 1.9127</strain>
    </source>
</reference>
<evidence type="ECO:0000256" key="1">
    <source>
        <dbReference type="ARBA" id="ARBA00022490"/>
    </source>
</evidence>
<dbReference type="STRING" id="641665.GCA_002104455_01713"/>
<evidence type="ECO:0000313" key="10">
    <source>
        <dbReference type="Proteomes" id="UP000199297"/>
    </source>
</evidence>
<keyword evidence="1 5" id="KW-0963">Cytoplasm</keyword>
<dbReference type="PANTHER" id="PTHR30008:SF0">
    <property type="entry name" value="EXODEOXYRIBONUCLEASE 7 LARGE SUBUNIT"/>
    <property type="match status" value="1"/>
</dbReference>
<keyword evidence="4 5" id="KW-0269">Exonuclease</keyword>
<comment type="similarity">
    <text evidence="5 6">Belongs to the XseA family.</text>
</comment>
<dbReference type="InterPro" id="IPR025824">
    <property type="entry name" value="OB-fold_nuc-bd_dom"/>
</dbReference>
<dbReference type="Proteomes" id="UP000199297">
    <property type="component" value="Unassembled WGS sequence"/>
</dbReference>
<dbReference type="AlphaFoldDB" id="A0A1H7JH78"/>
<evidence type="ECO:0000313" key="9">
    <source>
        <dbReference type="EMBL" id="SEK73287.1"/>
    </source>
</evidence>
<organism evidence="9 10">
    <name type="scientific">Colwellia chukchiensis</name>
    <dbReference type="NCBI Taxonomy" id="641665"/>
    <lineage>
        <taxon>Bacteria</taxon>
        <taxon>Pseudomonadati</taxon>
        <taxon>Pseudomonadota</taxon>
        <taxon>Gammaproteobacteria</taxon>
        <taxon>Alteromonadales</taxon>
        <taxon>Colwelliaceae</taxon>
        <taxon>Colwellia</taxon>
    </lineage>
</organism>
<dbReference type="GO" id="GO:0005737">
    <property type="term" value="C:cytoplasm"/>
    <property type="evidence" value="ECO:0007669"/>
    <property type="project" value="UniProtKB-SubCell"/>
</dbReference>